<evidence type="ECO:0000256" key="5">
    <source>
        <dbReference type="ARBA" id="ARBA00022840"/>
    </source>
</evidence>
<comment type="subcellular location">
    <subcellularLocation>
        <location evidence="1">Endomembrane system</location>
        <topology evidence="1">Multi-pass membrane protein</topology>
    </subcellularLocation>
</comment>
<dbReference type="PANTHER" id="PTHR24223:SF443">
    <property type="entry name" value="MULTIDRUG-RESISTANCE LIKE PROTEIN 1, ISOFORM I"/>
    <property type="match status" value="1"/>
</dbReference>
<feature type="transmembrane region" description="Helical" evidence="9">
    <location>
        <begin position="331"/>
        <end position="350"/>
    </location>
</feature>
<keyword evidence="3" id="KW-0677">Repeat</keyword>
<dbReference type="RefSeq" id="XP_067066596.1">
    <property type="nucleotide sequence ID" value="XM_067212734.1"/>
</dbReference>
<proteinExistence type="predicted"/>
<evidence type="ECO:0000313" key="11">
    <source>
        <dbReference type="EMBL" id="OII71345.1"/>
    </source>
</evidence>
<feature type="domain" description="ABC transporter" evidence="10">
    <location>
        <begin position="1298"/>
        <end position="1553"/>
    </location>
</feature>
<feature type="transmembrane region" description="Helical" evidence="9">
    <location>
        <begin position="245"/>
        <end position="268"/>
    </location>
</feature>
<dbReference type="Gene3D" id="1.20.1560.10">
    <property type="entry name" value="ABC transporter type 1, transmembrane domain"/>
    <property type="match status" value="2"/>
</dbReference>
<dbReference type="SUPFAM" id="SSF52540">
    <property type="entry name" value="P-loop containing nucleoside triphosphate hydrolases"/>
    <property type="match status" value="3"/>
</dbReference>
<dbReference type="GO" id="GO:0005524">
    <property type="term" value="F:ATP binding"/>
    <property type="evidence" value="ECO:0007669"/>
    <property type="project" value="UniProtKB-KW"/>
</dbReference>
<keyword evidence="12" id="KW-1185">Reference proteome</keyword>
<feature type="region of interest" description="Disordered" evidence="8">
    <location>
        <begin position="758"/>
        <end position="813"/>
    </location>
</feature>
<gene>
    <name evidence="11" type="ORF">cand_025040</name>
</gene>
<keyword evidence="7 9" id="KW-0472">Membrane</keyword>
<dbReference type="EMBL" id="LRBS01000123">
    <property type="protein sequence ID" value="OII71345.1"/>
    <property type="molecule type" value="Genomic_DNA"/>
</dbReference>
<dbReference type="InterPro" id="IPR003439">
    <property type="entry name" value="ABC_transporter-like_ATP-bd"/>
</dbReference>
<dbReference type="Pfam" id="PF00005">
    <property type="entry name" value="ABC_tran"/>
    <property type="match status" value="1"/>
</dbReference>
<feature type="transmembrane region" description="Helical" evidence="9">
    <location>
        <begin position="968"/>
        <end position="990"/>
    </location>
</feature>
<dbReference type="Proteomes" id="UP000186804">
    <property type="component" value="Unassembled WGS sequence"/>
</dbReference>
<dbReference type="SUPFAM" id="SSF90123">
    <property type="entry name" value="ABC transporter transmembrane region"/>
    <property type="match status" value="2"/>
</dbReference>
<protein>
    <recommendedName>
        <fullName evidence="10">ABC transporter domain-containing protein</fullName>
    </recommendedName>
</protein>
<dbReference type="GeneID" id="92366688"/>
<evidence type="ECO:0000256" key="8">
    <source>
        <dbReference type="SAM" id="MobiDB-lite"/>
    </source>
</evidence>
<evidence type="ECO:0000259" key="10">
    <source>
        <dbReference type="PROSITE" id="PS50893"/>
    </source>
</evidence>
<dbReference type="GO" id="GO:0012505">
    <property type="term" value="C:endomembrane system"/>
    <property type="evidence" value="ECO:0007669"/>
    <property type="project" value="UniProtKB-SubCell"/>
</dbReference>
<evidence type="ECO:0000256" key="9">
    <source>
        <dbReference type="SAM" id="Phobius"/>
    </source>
</evidence>
<dbReference type="InterPro" id="IPR050173">
    <property type="entry name" value="ABC_transporter_C-like"/>
</dbReference>
<dbReference type="PANTHER" id="PTHR24223">
    <property type="entry name" value="ATP-BINDING CASSETTE SUB-FAMILY C"/>
    <property type="match status" value="1"/>
</dbReference>
<dbReference type="GO" id="GO:0042626">
    <property type="term" value="F:ATPase-coupled transmembrane transporter activity"/>
    <property type="evidence" value="ECO:0007669"/>
    <property type="project" value="TreeGrafter"/>
</dbReference>
<evidence type="ECO:0000256" key="7">
    <source>
        <dbReference type="ARBA" id="ARBA00023136"/>
    </source>
</evidence>
<keyword evidence="2 9" id="KW-0812">Transmembrane</keyword>
<dbReference type="GO" id="GO:0016887">
    <property type="term" value="F:ATP hydrolysis activity"/>
    <property type="evidence" value="ECO:0007669"/>
    <property type="project" value="InterPro"/>
</dbReference>
<accession>A0A1J4MAT8</accession>
<evidence type="ECO:0000256" key="1">
    <source>
        <dbReference type="ARBA" id="ARBA00004127"/>
    </source>
</evidence>
<feature type="compositionally biased region" description="Basic and acidic residues" evidence="8">
    <location>
        <begin position="758"/>
        <end position="773"/>
    </location>
</feature>
<evidence type="ECO:0000313" key="12">
    <source>
        <dbReference type="Proteomes" id="UP000186804"/>
    </source>
</evidence>
<dbReference type="OrthoDB" id="10255969at2759"/>
<feature type="transmembrane region" description="Helical" evidence="9">
    <location>
        <begin position="134"/>
        <end position="154"/>
    </location>
</feature>
<evidence type="ECO:0000256" key="6">
    <source>
        <dbReference type="ARBA" id="ARBA00022989"/>
    </source>
</evidence>
<dbReference type="InterPro" id="IPR027417">
    <property type="entry name" value="P-loop_NTPase"/>
</dbReference>
<comment type="caution">
    <text evidence="11">The sequence shown here is derived from an EMBL/GenBank/DDBJ whole genome shotgun (WGS) entry which is preliminary data.</text>
</comment>
<dbReference type="GO" id="GO:0016020">
    <property type="term" value="C:membrane"/>
    <property type="evidence" value="ECO:0007669"/>
    <property type="project" value="InterPro"/>
</dbReference>
<evidence type="ECO:0000256" key="4">
    <source>
        <dbReference type="ARBA" id="ARBA00022741"/>
    </source>
</evidence>
<organism evidence="11 12">
    <name type="scientific">Cryptosporidium andersoni</name>
    <dbReference type="NCBI Taxonomy" id="117008"/>
    <lineage>
        <taxon>Eukaryota</taxon>
        <taxon>Sar</taxon>
        <taxon>Alveolata</taxon>
        <taxon>Apicomplexa</taxon>
        <taxon>Conoidasida</taxon>
        <taxon>Coccidia</taxon>
        <taxon>Eucoccidiorida</taxon>
        <taxon>Eimeriorina</taxon>
        <taxon>Cryptosporidiidae</taxon>
        <taxon>Cryptosporidium</taxon>
    </lineage>
</organism>
<feature type="transmembrane region" description="Helical" evidence="9">
    <location>
        <begin position="221"/>
        <end position="239"/>
    </location>
</feature>
<reference evidence="11 12" key="1">
    <citation type="submission" date="2016-10" db="EMBL/GenBank/DDBJ databases">
        <title>Reductive evolution of mitochondrial metabolism and differential evolution of invasion-related proteins in Cryptosporidium.</title>
        <authorList>
            <person name="Liu S."/>
            <person name="Roellig D.M."/>
            <person name="Guo Y."/>
            <person name="Li N."/>
            <person name="Frace M.A."/>
            <person name="Tang K."/>
            <person name="Zhang L."/>
            <person name="Feng Y."/>
            <person name="Xiao L."/>
        </authorList>
    </citation>
    <scope>NUCLEOTIDE SEQUENCE [LARGE SCALE GENOMIC DNA]</scope>
    <source>
        <strain evidence="11">30847</strain>
    </source>
</reference>
<feature type="compositionally biased region" description="Basic and acidic residues" evidence="8">
    <location>
        <begin position="780"/>
        <end position="813"/>
    </location>
</feature>
<evidence type="ECO:0000256" key="3">
    <source>
        <dbReference type="ARBA" id="ARBA00022737"/>
    </source>
</evidence>
<evidence type="ECO:0000256" key="2">
    <source>
        <dbReference type="ARBA" id="ARBA00022692"/>
    </source>
</evidence>
<keyword evidence="6 9" id="KW-1133">Transmembrane helix</keyword>
<dbReference type="Gene3D" id="3.40.50.300">
    <property type="entry name" value="P-loop containing nucleotide triphosphate hydrolases"/>
    <property type="match status" value="2"/>
</dbReference>
<feature type="transmembrane region" description="Helical" evidence="9">
    <location>
        <begin position="1071"/>
        <end position="1092"/>
    </location>
</feature>
<dbReference type="VEuPathDB" id="CryptoDB:cand_025040"/>
<dbReference type="PROSITE" id="PS50893">
    <property type="entry name" value="ABC_TRANSPORTER_2"/>
    <property type="match status" value="1"/>
</dbReference>
<keyword evidence="5" id="KW-0067">ATP-binding</keyword>
<keyword evidence="4" id="KW-0547">Nucleotide-binding</keyword>
<sequence length="1588" mass="181857">MYWLDKLLLLNIGDTAKYLYYRAYDNSSKEGNKKSNLMTIKAKDIPFSETQYSVEIDTKRLYKYVVNRELLLGIQQWRTRDVYISILMAFKVEYATLVIWMFFTLIFDFFVKYHGTYYLKYILGTVYGEECDSLIPGLLLFMFKLISLLCNTHVSYYTSRLSNRVIGAINGLTLSRLFDGTNDTSSKFNTSDSKLKISKYQNILTVDAEFSENAISYSTRILIYPLQLFSTFVVAAVTFDSTPLLLLILVLSSAFLLSVLALYISTLFKRPFIAAREERIKETVNLLEASKGLVVTQDHLMASFNALIQDSRKKEMYYGSLRKYFFTIEEIFSRSLSFLCYFTIVLYVWFSRVEHTKSIEMIIHAAWLVPTFYGPLQETCYFLYYISEGINSLNRLGQFFNVTRKYNTVYMKISQNSENNKCAEYKGEKSEHIFNIANLEGYQENFKQSELSNLSIDKTRDCTITVSLGKFWTSKGLPSKFTINRGKPVIIGFGSISNNYILSNLLSCLVTGESNNIKLTVSYNNEIIPLNSLSEICTNIGYVPLDPWVADGMSISDIILCGREFDSELWQNILNICELSSDFDAWGISNFEDAKSSVYSSSQLSSGQKVRISLARALYGFKIADNSRKEDVKEGMRIYSKDKVRISCEERSKNCKNYRGSLGNIALRSAPIVILDSIFKNLDPPVCSNILSKLFDLETGILKDAISISVFDLQLLNLFPDHILPPLLIMLDSQVAIQGEFEEFTPISHSSISTMDSIRNDYQDDSDNSRDIWDVSTSEDPTRDFDNSPKDISHREKGNLDSEDSEKHHRDEEMPVIDLKCGVKISPIGIVDKCAEMYHEEGQIIKKTKHEFIDSTNSNKTPTFSNPSINHSSSNLKFENKELTLDSRDNYGTSFGPLYYYIFYAANSRKLSKYKDGKLLTIKESSFEIISYFLLLLLPPIIIKFGEKILLSNLNNQSNTTGLFQIEFWYFFHCTLIFLSVLCIFMSGYLEVFVGLRAARYIHNSFLFGYINSKMSSSIRSLPISFILNRLNFDQLIVDYCTTKRIGQLFTAVNRVSAGLFLSIIASNSPASHALFLIIFGILIYYVGLRYFTISCRLIRNTYISEMSPLIDTVRNICDGKECIVAQNLSNFFLQNGFSQLQSMLKPLYIQSSLQIWLKLRLQVGIFLPVSLLNILAPHWLGSKTSTLTALVVATTYSSLSRIDEIVRYWTRLERELVSIERMRKYITIMRQDSAFDKNLEISIVDEVSYTKSKASDIPEISLDVEAPVMKLPDTRLILKSVYAYHSSLDSQGSSERVDRSEIVGIYLKRICCLNNISAIVKSGEIIGIIGRSGSGKTSLLNLIANLLEYDGTIKYINELKERKLCIDTYEHYLHCRDYIEEIDQVILNSASALQNKLRHIAMLPLEIFFSGDRTIRNILDPFERFQDIDLISALNICGISGFLTKNLYSSNQGRSDTRVFLTLPKKDEETDLLLDGHYNLLNRCLSEPLKNFKIPDSIKRMLLFAHFFLFRNNIFILLIDEPPVIYTSAVNEGIRTKKTKNTSLIPQIIRKYFSHTSTFIVAHDIRNLDGVHKFWHLNNGNLYIRQY</sequence>
<dbReference type="InterPro" id="IPR036640">
    <property type="entry name" value="ABC1_TM_sf"/>
</dbReference>
<name>A0A1J4MAT8_9CRYT</name>